<dbReference type="Proteomes" id="UP000091918">
    <property type="component" value="Unassembled WGS sequence"/>
</dbReference>
<feature type="compositionally biased region" description="Basic and acidic residues" evidence="1">
    <location>
        <begin position="18"/>
        <end position="31"/>
    </location>
</feature>
<organism evidence="2 3">
    <name type="scientific">Emergomyces africanus</name>
    <dbReference type="NCBI Taxonomy" id="1955775"/>
    <lineage>
        <taxon>Eukaryota</taxon>
        <taxon>Fungi</taxon>
        <taxon>Dikarya</taxon>
        <taxon>Ascomycota</taxon>
        <taxon>Pezizomycotina</taxon>
        <taxon>Eurotiomycetes</taxon>
        <taxon>Eurotiomycetidae</taxon>
        <taxon>Onygenales</taxon>
        <taxon>Ajellomycetaceae</taxon>
        <taxon>Emergomyces</taxon>
    </lineage>
</organism>
<protein>
    <submittedName>
        <fullName evidence="2">Uncharacterized protein</fullName>
    </submittedName>
</protein>
<evidence type="ECO:0000313" key="2">
    <source>
        <dbReference type="EMBL" id="OAX79726.1"/>
    </source>
</evidence>
<proteinExistence type="predicted"/>
<dbReference type="EMBL" id="LGUA01000916">
    <property type="protein sequence ID" value="OAX79726.1"/>
    <property type="molecule type" value="Genomic_DNA"/>
</dbReference>
<dbReference type="STRING" id="1658172.A0A1B7NSM1"/>
<reference evidence="2 3" key="1">
    <citation type="submission" date="2015-07" db="EMBL/GenBank/DDBJ databases">
        <title>Emmonsia species relationships and genome sequence.</title>
        <authorList>
            <person name="Cuomo C.A."/>
            <person name="Schwartz I.S."/>
            <person name="Kenyon C."/>
            <person name="de Hoog G.S."/>
            <person name="Govender N.P."/>
            <person name="Botha A."/>
            <person name="Moreno L."/>
            <person name="de Vries M."/>
            <person name="Munoz J.F."/>
            <person name="Stielow J.B."/>
        </authorList>
    </citation>
    <scope>NUCLEOTIDE SEQUENCE [LARGE SCALE GENOMIC DNA]</scope>
    <source>
        <strain evidence="2 3">CBS 136260</strain>
    </source>
</reference>
<dbReference type="AlphaFoldDB" id="A0A1B7NSM1"/>
<evidence type="ECO:0000256" key="1">
    <source>
        <dbReference type="SAM" id="MobiDB-lite"/>
    </source>
</evidence>
<feature type="region of interest" description="Disordered" evidence="1">
    <location>
        <begin position="1"/>
        <end position="37"/>
    </location>
</feature>
<keyword evidence="3" id="KW-1185">Reference proteome</keyword>
<sequence>MGKGNAKDTGAKGKGKAKAKDNADGKEEGKGKGLKPANSINVRHILKYYRVRDLFMRCPCGAMPSRHGNRRE</sequence>
<accession>A0A1B7NSM1</accession>
<evidence type="ECO:0000313" key="3">
    <source>
        <dbReference type="Proteomes" id="UP000091918"/>
    </source>
</evidence>
<comment type="caution">
    <text evidence="2">The sequence shown here is derived from an EMBL/GenBank/DDBJ whole genome shotgun (WGS) entry which is preliminary data.</text>
</comment>
<feature type="compositionally biased region" description="Basic and acidic residues" evidence="1">
    <location>
        <begin position="1"/>
        <end position="11"/>
    </location>
</feature>
<gene>
    <name evidence="2" type="ORF">ACJ72_05954</name>
</gene>
<name>A0A1B7NSM1_9EURO</name>